<organism evidence="1">
    <name type="scientific">Rhizophora mucronata</name>
    <name type="common">Asiatic mangrove</name>
    <dbReference type="NCBI Taxonomy" id="61149"/>
    <lineage>
        <taxon>Eukaryota</taxon>
        <taxon>Viridiplantae</taxon>
        <taxon>Streptophyta</taxon>
        <taxon>Embryophyta</taxon>
        <taxon>Tracheophyta</taxon>
        <taxon>Spermatophyta</taxon>
        <taxon>Magnoliopsida</taxon>
        <taxon>eudicotyledons</taxon>
        <taxon>Gunneridae</taxon>
        <taxon>Pentapetalae</taxon>
        <taxon>rosids</taxon>
        <taxon>fabids</taxon>
        <taxon>Malpighiales</taxon>
        <taxon>Rhizophoraceae</taxon>
        <taxon>Rhizophora</taxon>
    </lineage>
</organism>
<name>A0A2P2R179_RHIMU</name>
<accession>A0A2P2R179</accession>
<dbReference type="AlphaFoldDB" id="A0A2P2R179"/>
<dbReference type="EMBL" id="GGEC01092437">
    <property type="protein sequence ID" value="MBX72921.1"/>
    <property type="molecule type" value="Transcribed_RNA"/>
</dbReference>
<reference evidence="1" key="1">
    <citation type="submission" date="2018-02" db="EMBL/GenBank/DDBJ databases">
        <title>Rhizophora mucronata_Transcriptome.</title>
        <authorList>
            <person name="Meera S.P."/>
            <person name="Sreeshan A."/>
            <person name="Augustine A."/>
        </authorList>
    </citation>
    <scope>NUCLEOTIDE SEQUENCE</scope>
    <source>
        <tissue evidence="1">Leaf</tissue>
    </source>
</reference>
<protein>
    <submittedName>
        <fullName evidence="1">Uncharacterized protein</fullName>
    </submittedName>
</protein>
<proteinExistence type="predicted"/>
<sequence>MRIRRPRPSTFVWRSLVEVRLGGAVLVGFDEDGLG</sequence>
<evidence type="ECO:0000313" key="1">
    <source>
        <dbReference type="EMBL" id="MBX72921.1"/>
    </source>
</evidence>